<sequence length="237" mass="28139">MSDNLETLMFLMGKKLETSSSNLENIEKKEIISIERKNFDYNKLDKDISDFLKTKQYEIFNIFNNTYTKIGKILKETQDKLKGNNQYNGLFYQWFKSMGFKKDKVYALISRYKLLVENSDKQLTIEKLPLSLSYEISKKSCPSILKTEVLNGKINSLKEFKIVYKKNFDLKDTHKSSLKKDEKYENDIKEALDFILKTIKEFKNIELNKLDQENLKLFFHSISEIKKKIKYIKNNLI</sequence>
<proteinExistence type="predicted"/>
<dbReference type="EMBL" id="JACHGM010000001">
    <property type="protein sequence ID" value="MBB5141016.1"/>
    <property type="molecule type" value="Genomic_DNA"/>
</dbReference>
<dbReference type="AlphaFoldDB" id="A0AB34Z1A8"/>
<evidence type="ECO:0000313" key="1">
    <source>
        <dbReference type="EMBL" id="MBB5141016.1"/>
    </source>
</evidence>
<evidence type="ECO:0000313" key="2">
    <source>
        <dbReference type="Proteomes" id="UP000529652"/>
    </source>
</evidence>
<dbReference type="RefSeq" id="WP_183227096.1">
    <property type="nucleotide sequence ID" value="NZ_CAXOVT010000001.1"/>
</dbReference>
<organism evidence="1 2">
    <name type="scientific">Borreliella afzelii</name>
    <name type="common">Borrelia afzelii</name>
    <dbReference type="NCBI Taxonomy" id="29518"/>
    <lineage>
        <taxon>Bacteria</taxon>
        <taxon>Pseudomonadati</taxon>
        <taxon>Spirochaetota</taxon>
        <taxon>Spirochaetia</taxon>
        <taxon>Spirochaetales</taxon>
        <taxon>Borreliaceae</taxon>
        <taxon>Borreliella</taxon>
    </lineage>
</organism>
<name>A0AB34Z1A8_BORAF</name>
<protein>
    <submittedName>
        <fullName evidence="1">Uncharacterized protein</fullName>
    </submittedName>
</protein>
<dbReference type="Proteomes" id="UP000529652">
    <property type="component" value="Unassembled WGS sequence"/>
</dbReference>
<gene>
    <name evidence="1" type="ORF">HNP63_000398</name>
</gene>
<comment type="caution">
    <text evidence="1">The sequence shown here is derived from an EMBL/GenBank/DDBJ whole genome shotgun (WGS) entry which is preliminary data.</text>
</comment>
<reference evidence="1 2" key="1">
    <citation type="submission" date="2020-08" db="EMBL/GenBank/DDBJ databases">
        <title>Genomic Encyclopedia of Type Strains, Phase IV (KMG-IV): sequencing the most valuable type-strain genomes for metagenomic binning, comparative biology and taxonomic classification.</title>
        <authorList>
            <person name="Goeker M."/>
        </authorList>
    </citation>
    <scope>NUCLEOTIDE SEQUENCE [LARGE SCALE GENOMIC DNA]</scope>
    <source>
        <strain evidence="1 2">DSM 10508</strain>
    </source>
</reference>
<accession>A0AB34Z1A8</accession>